<sequence>MDISTQLEIIGLTQKQSITYLACLHIGTSTALHISRYSKIKRSTTYVILDELESLHLVTVIKKGATTLYTAEDPALIQQQLQQKMQAFHNVHPVLQDLFTKEKHTPDIRYYAGKKEVEDLYVQVYGENRSIDFFGTDSQRFTECFPDFVKKFDEDINKGKHEVREIYCYNRFNVEYARRVYSRFHKIRIIDPKYQFFGDNGIYGNTLLITSLEDEPFSVTIESQNVAKTFRAMFEIAWSIAKPPRAIAKTR</sequence>
<dbReference type="Proteomes" id="UP000176420">
    <property type="component" value="Unassembled WGS sequence"/>
</dbReference>
<dbReference type="AlphaFoldDB" id="A0A1G2BEE0"/>
<reference evidence="2 3" key="1">
    <citation type="journal article" date="2016" name="Nat. Commun.">
        <title>Thousands of microbial genomes shed light on interconnected biogeochemical processes in an aquifer system.</title>
        <authorList>
            <person name="Anantharaman K."/>
            <person name="Brown C.T."/>
            <person name="Hug L.A."/>
            <person name="Sharon I."/>
            <person name="Castelle C.J."/>
            <person name="Probst A.J."/>
            <person name="Thomas B.C."/>
            <person name="Singh A."/>
            <person name="Wilkins M.J."/>
            <person name="Karaoz U."/>
            <person name="Brodie E.L."/>
            <person name="Williams K.H."/>
            <person name="Hubbard S.S."/>
            <person name="Banfield J.F."/>
        </authorList>
    </citation>
    <scope>NUCLEOTIDE SEQUENCE [LARGE SCALE GENOMIC DNA]</scope>
</reference>
<dbReference type="PANTHER" id="PTHR34293:SF1">
    <property type="entry name" value="HTH-TYPE TRANSCRIPTIONAL REGULATOR TRMBL2"/>
    <property type="match status" value="1"/>
</dbReference>
<name>A0A1G2BEE0_9BACT</name>
<dbReference type="PANTHER" id="PTHR34293">
    <property type="entry name" value="HTH-TYPE TRANSCRIPTIONAL REGULATOR TRMBL2"/>
    <property type="match status" value="1"/>
</dbReference>
<dbReference type="InterPro" id="IPR002831">
    <property type="entry name" value="Tscrpt_reg_TrmB_N"/>
</dbReference>
<evidence type="ECO:0000259" key="1">
    <source>
        <dbReference type="Pfam" id="PF01978"/>
    </source>
</evidence>
<comment type="caution">
    <text evidence="2">The sequence shown here is derived from an EMBL/GenBank/DDBJ whole genome shotgun (WGS) entry which is preliminary data.</text>
</comment>
<feature type="domain" description="Transcription regulator TrmB N-terminal" evidence="1">
    <location>
        <begin position="7"/>
        <end position="74"/>
    </location>
</feature>
<dbReference type="EMBL" id="MHKI01000009">
    <property type="protein sequence ID" value="OGY87405.1"/>
    <property type="molecule type" value="Genomic_DNA"/>
</dbReference>
<dbReference type="InterPro" id="IPR036388">
    <property type="entry name" value="WH-like_DNA-bd_sf"/>
</dbReference>
<accession>A0A1G2BEE0</accession>
<dbReference type="Pfam" id="PF01978">
    <property type="entry name" value="TrmB"/>
    <property type="match status" value="1"/>
</dbReference>
<evidence type="ECO:0000313" key="3">
    <source>
        <dbReference type="Proteomes" id="UP000176420"/>
    </source>
</evidence>
<evidence type="ECO:0000313" key="2">
    <source>
        <dbReference type="EMBL" id="OGY87405.1"/>
    </source>
</evidence>
<protein>
    <recommendedName>
        <fullName evidence="1">Transcription regulator TrmB N-terminal domain-containing protein</fullName>
    </recommendedName>
</protein>
<gene>
    <name evidence="2" type="ORF">A2319_05565</name>
</gene>
<dbReference type="Gene3D" id="1.10.10.10">
    <property type="entry name" value="Winged helix-like DNA-binding domain superfamily/Winged helix DNA-binding domain"/>
    <property type="match status" value="1"/>
</dbReference>
<proteinExistence type="predicted"/>
<organism evidence="2 3">
    <name type="scientific">Candidatus Kerfeldbacteria bacterium RIFOXYB2_FULL_38_14</name>
    <dbReference type="NCBI Taxonomy" id="1798547"/>
    <lineage>
        <taxon>Bacteria</taxon>
        <taxon>Candidatus Kerfeldiibacteriota</taxon>
    </lineage>
</organism>
<dbReference type="InterPro" id="IPR051797">
    <property type="entry name" value="TrmB-like"/>
</dbReference>